<proteinExistence type="predicted"/>
<evidence type="ECO:0000313" key="2">
    <source>
        <dbReference type="Proteomes" id="UP001597357"/>
    </source>
</evidence>
<protein>
    <recommendedName>
        <fullName evidence="3">Glycosyl hydrolase family 32 N-terminal domain-containing protein</fullName>
    </recommendedName>
</protein>
<evidence type="ECO:0000313" key="1">
    <source>
        <dbReference type="EMBL" id="MFD2697271.1"/>
    </source>
</evidence>
<dbReference type="PANTHER" id="PTHR35279">
    <property type="match status" value="1"/>
</dbReference>
<accession>A0ABW5SBT1</accession>
<dbReference type="InterPro" id="IPR023296">
    <property type="entry name" value="Glyco_hydro_beta-prop_sf"/>
</dbReference>
<dbReference type="RefSeq" id="WP_379044823.1">
    <property type="nucleotide sequence ID" value="NZ_JBHULZ010000023.1"/>
</dbReference>
<sequence>MFKPTVSSLLILVLLCAACTKEDENITEFDGLFNRTPEPVFESSFGLAADPSVLMLRDTLFMYFTAEGGIAVVYSLDNGKSWMNPSNNITDDYLALKKRSSAWDNTLETPEVVKVDNLFYMYYTGYREGESDNEHVQNYEIGLATSQNGFDFDRISSSEDGPIINRNITDPSAFDHHALTSPGVIFEEGLFYMVYAGWNVSQNWTATNAGIRILGATSSDGRVWTKIGEPLLTSADIGFSPDVNEASLLKSKIDGYWLIPFSTDRSIGLARSKTFFGDFEVYPNAVIKPEFYWDNEVTAPDGIIQDGKLRLWFHGVKEPNYWPWVIGYAEQDYPFLW</sequence>
<reference evidence="2" key="1">
    <citation type="journal article" date="2019" name="Int. J. Syst. Evol. Microbiol.">
        <title>The Global Catalogue of Microorganisms (GCM) 10K type strain sequencing project: providing services to taxonomists for standard genome sequencing and annotation.</title>
        <authorList>
            <consortium name="The Broad Institute Genomics Platform"/>
            <consortium name="The Broad Institute Genome Sequencing Center for Infectious Disease"/>
            <person name="Wu L."/>
            <person name="Ma J."/>
        </authorList>
    </citation>
    <scope>NUCLEOTIDE SEQUENCE [LARGE SCALE GENOMIC DNA]</scope>
    <source>
        <strain evidence="2">KCTC 42255</strain>
    </source>
</reference>
<dbReference type="SUPFAM" id="SSF75005">
    <property type="entry name" value="Arabinanase/levansucrase/invertase"/>
    <property type="match status" value="1"/>
</dbReference>
<organism evidence="1 2">
    <name type="scientific">Mesonia sediminis</name>
    <dbReference type="NCBI Taxonomy" id="1703946"/>
    <lineage>
        <taxon>Bacteria</taxon>
        <taxon>Pseudomonadati</taxon>
        <taxon>Bacteroidota</taxon>
        <taxon>Flavobacteriia</taxon>
        <taxon>Flavobacteriales</taxon>
        <taxon>Flavobacteriaceae</taxon>
        <taxon>Mesonia</taxon>
    </lineage>
</organism>
<comment type="caution">
    <text evidence="1">The sequence shown here is derived from an EMBL/GenBank/DDBJ whole genome shotgun (WGS) entry which is preliminary data.</text>
</comment>
<dbReference type="Gene3D" id="2.115.10.20">
    <property type="entry name" value="Glycosyl hydrolase domain, family 43"/>
    <property type="match status" value="2"/>
</dbReference>
<dbReference type="EMBL" id="JBHULZ010000023">
    <property type="protein sequence ID" value="MFD2697271.1"/>
    <property type="molecule type" value="Genomic_DNA"/>
</dbReference>
<name>A0ABW5SBT1_9FLAO</name>
<evidence type="ECO:0008006" key="3">
    <source>
        <dbReference type="Google" id="ProtNLM"/>
    </source>
</evidence>
<dbReference type="PANTHER" id="PTHR35279:SF1">
    <property type="entry name" value="ARABINANASE_LEVANSUCRASE_INVERTASE"/>
    <property type="match status" value="1"/>
</dbReference>
<dbReference type="Proteomes" id="UP001597357">
    <property type="component" value="Unassembled WGS sequence"/>
</dbReference>
<gene>
    <name evidence="1" type="ORF">ACFSQ0_04645</name>
</gene>
<keyword evidence="2" id="KW-1185">Reference proteome</keyword>